<dbReference type="InterPro" id="IPR036179">
    <property type="entry name" value="Ig-like_dom_sf"/>
</dbReference>
<dbReference type="WormBase" id="SRAE_1000243400">
    <property type="protein sequence ID" value="SRP01958"/>
    <property type="gene ID" value="WBGene00259049"/>
</dbReference>
<dbReference type="Proteomes" id="UP000035682">
    <property type="component" value="Unplaced"/>
</dbReference>
<dbReference type="OMA" id="YRWIYPL"/>
<feature type="region of interest" description="Disordered" evidence="5">
    <location>
        <begin position="307"/>
        <end position="329"/>
    </location>
</feature>
<dbReference type="FunFam" id="2.60.40.10:FF:000032">
    <property type="entry name" value="palladin isoform X1"/>
    <property type="match status" value="1"/>
</dbReference>
<keyword evidence="6" id="KW-1133">Transmembrane helix</keyword>
<name>A0A090MWS2_STRRB</name>
<dbReference type="SMART" id="SM00409">
    <property type="entry name" value="IG"/>
    <property type="match status" value="1"/>
</dbReference>
<keyword evidence="2" id="KW-0677">Repeat</keyword>
<dbReference type="PANTHER" id="PTHR12231:SF253">
    <property type="entry name" value="DPR-INTERACTING PROTEIN ETA, ISOFORM B-RELATED"/>
    <property type="match status" value="1"/>
</dbReference>
<dbReference type="EMBL" id="LN609528">
    <property type="protein sequence ID" value="CEF64179.1"/>
    <property type="molecule type" value="Genomic_DNA"/>
</dbReference>
<evidence type="ECO:0000259" key="8">
    <source>
        <dbReference type="PROSITE" id="PS50835"/>
    </source>
</evidence>
<dbReference type="InterPro" id="IPR058814">
    <property type="entry name" value="ZIG1/7_N"/>
</dbReference>
<dbReference type="PANTHER" id="PTHR12231">
    <property type="entry name" value="CTX-RELATED TYPE I TRANSMEMBRANE PROTEIN"/>
    <property type="match status" value="1"/>
</dbReference>
<dbReference type="PROSITE" id="PS50835">
    <property type="entry name" value="IG_LIKE"/>
    <property type="match status" value="1"/>
</dbReference>
<dbReference type="Pfam" id="PF26428">
    <property type="entry name" value="Zwei_Ig_N"/>
    <property type="match status" value="1"/>
</dbReference>
<evidence type="ECO:0000256" key="2">
    <source>
        <dbReference type="ARBA" id="ARBA00022737"/>
    </source>
</evidence>
<dbReference type="CDD" id="cd00096">
    <property type="entry name" value="Ig"/>
    <property type="match status" value="1"/>
</dbReference>
<feature type="chain" id="PRO_5015031298" evidence="7">
    <location>
        <begin position="25"/>
        <end position="329"/>
    </location>
</feature>
<dbReference type="InterPro" id="IPR007110">
    <property type="entry name" value="Ig-like_dom"/>
</dbReference>
<evidence type="ECO:0000256" key="3">
    <source>
        <dbReference type="ARBA" id="ARBA00023157"/>
    </source>
</evidence>
<keyword evidence="6" id="KW-0812">Transmembrane</keyword>
<keyword evidence="4" id="KW-0393">Immunoglobulin domain</keyword>
<evidence type="ECO:0000256" key="1">
    <source>
        <dbReference type="ARBA" id="ARBA00022729"/>
    </source>
</evidence>
<gene>
    <name evidence="9 11 12" type="ORF">SRAE_1000243400</name>
</gene>
<evidence type="ECO:0000256" key="6">
    <source>
        <dbReference type="SAM" id="Phobius"/>
    </source>
</evidence>
<evidence type="ECO:0000313" key="9">
    <source>
        <dbReference type="EMBL" id="CEF64179.1"/>
    </source>
</evidence>
<sequence>MYKGGAKLVFIVLIIITLLEVILPQETQPTYYAQGNVQVVFDIAYGKGSITSPLAKKIPDLWCQGVRSDDRKHPLPIKSVRIMHIHDGNTSVVKHQHAEIRNNVVYVKFEPEATIKDIGKYKCEIFLENDIEVHGNMFIRSRPIFLIDENKMNLIDTFSEKNDSFDFTAEPTKGYIEGNVTLECPVVGDPIPHIVWYRNDEPVNLNSEKYRFNKISKSLTIVDLKEEDAGNYRCEATNSFVNSQTYSEKTLPTKFTSKLRHQLQVSKAWGWLLPLIIIIVILLLLLCIIFGCAALNKWRNSGEYFPESRGNLVPQTPEETPLTKHHQEV</sequence>
<dbReference type="Pfam" id="PF13927">
    <property type="entry name" value="Ig_3"/>
    <property type="match status" value="1"/>
</dbReference>
<dbReference type="AlphaFoldDB" id="A0A090MWS2"/>
<dbReference type="InterPro" id="IPR003599">
    <property type="entry name" value="Ig_sub"/>
</dbReference>
<evidence type="ECO:0000313" key="11">
    <source>
        <dbReference type="WBParaSite" id="SRAE_1000243400.1"/>
    </source>
</evidence>
<reference evidence="11" key="2">
    <citation type="submission" date="2020-12" db="UniProtKB">
        <authorList>
            <consortium name="WormBaseParasite"/>
        </authorList>
    </citation>
    <scope>IDENTIFICATION</scope>
</reference>
<evidence type="ECO:0000313" key="12">
    <source>
        <dbReference type="WormBase" id="SRAE_1000243400"/>
    </source>
</evidence>
<evidence type="ECO:0000256" key="5">
    <source>
        <dbReference type="SAM" id="MobiDB-lite"/>
    </source>
</evidence>
<evidence type="ECO:0000256" key="4">
    <source>
        <dbReference type="ARBA" id="ARBA00023319"/>
    </source>
</evidence>
<feature type="transmembrane region" description="Helical" evidence="6">
    <location>
        <begin position="268"/>
        <end position="295"/>
    </location>
</feature>
<dbReference type="WBParaSite" id="SRAE_1000243400.1">
    <property type="protein sequence ID" value="SRAE_1000243400.1"/>
    <property type="gene ID" value="WBGene00259049"/>
</dbReference>
<organism evidence="9">
    <name type="scientific">Strongyloides ratti</name>
    <name type="common">Parasitic roundworm</name>
    <dbReference type="NCBI Taxonomy" id="34506"/>
    <lineage>
        <taxon>Eukaryota</taxon>
        <taxon>Metazoa</taxon>
        <taxon>Ecdysozoa</taxon>
        <taxon>Nematoda</taxon>
        <taxon>Chromadorea</taxon>
        <taxon>Rhabditida</taxon>
        <taxon>Tylenchina</taxon>
        <taxon>Panagrolaimomorpha</taxon>
        <taxon>Strongyloidoidea</taxon>
        <taxon>Strongyloididae</taxon>
        <taxon>Strongyloides</taxon>
    </lineage>
</organism>
<dbReference type="CTD" id="36376544"/>
<evidence type="ECO:0000256" key="7">
    <source>
        <dbReference type="SAM" id="SignalP"/>
    </source>
</evidence>
<reference evidence="9 10" key="1">
    <citation type="submission" date="2014-09" db="EMBL/GenBank/DDBJ databases">
        <authorList>
            <person name="Martin A.A."/>
        </authorList>
    </citation>
    <scope>NUCLEOTIDE SEQUENCE</scope>
    <source>
        <strain evidence="10">ED321</strain>
        <strain evidence="9">ED321 Heterogonic</strain>
    </source>
</reference>
<accession>A0A090MWS2</accession>
<feature type="signal peptide" evidence="7">
    <location>
        <begin position="1"/>
        <end position="24"/>
    </location>
</feature>
<dbReference type="Gene3D" id="2.60.40.10">
    <property type="entry name" value="Immunoglobulins"/>
    <property type="match status" value="1"/>
</dbReference>
<keyword evidence="10" id="KW-1185">Reference proteome</keyword>
<dbReference type="InterPro" id="IPR013783">
    <property type="entry name" value="Ig-like_fold"/>
</dbReference>
<dbReference type="eggNOG" id="ENOG502S5E3">
    <property type="taxonomic scope" value="Eukaryota"/>
</dbReference>
<keyword evidence="1 7" id="KW-0732">Signal</keyword>
<proteinExistence type="predicted"/>
<feature type="domain" description="Ig-like" evidence="8">
    <location>
        <begin position="143"/>
        <end position="252"/>
    </location>
</feature>
<keyword evidence="3" id="KW-1015">Disulfide bond</keyword>
<dbReference type="OrthoDB" id="114660at2759"/>
<keyword evidence="6" id="KW-0472">Membrane</keyword>
<dbReference type="RefSeq" id="XP_024503380.1">
    <property type="nucleotide sequence ID" value="XM_024649510.1"/>
</dbReference>
<dbReference type="InterPro" id="IPR051170">
    <property type="entry name" value="Neural/epithelial_adhesion"/>
</dbReference>
<dbReference type="InterPro" id="IPR003598">
    <property type="entry name" value="Ig_sub2"/>
</dbReference>
<protein>
    <submittedName>
        <fullName evidence="9">Immunoglobulin subtype 2 domain and Immunoglobulin subtype domain and Immunoglobulin-like domain and Immunoglobulin I-set domain and Immunoglobulin-like fold domain-containing protein</fullName>
    </submittedName>
</protein>
<dbReference type="GeneID" id="36376544"/>
<dbReference type="SUPFAM" id="SSF48726">
    <property type="entry name" value="Immunoglobulin"/>
    <property type="match status" value="1"/>
</dbReference>
<dbReference type="SMART" id="SM00408">
    <property type="entry name" value="IGc2"/>
    <property type="match status" value="1"/>
</dbReference>
<evidence type="ECO:0000313" key="10">
    <source>
        <dbReference type="Proteomes" id="UP000035682"/>
    </source>
</evidence>